<comment type="caution">
    <text evidence="2">The sequence shown here is derived from an EMBL/GenBank/DDBJ whole genome shotgun (WGS) entry which is preliminary data.</text>
</comment>
<evidence type="ECO:0000256" key="1">
    <source>
        <dbReference type="SAM" id="MobiDB-lite"/>
    </source>
</evidence>
<evidence type="ECO:0000313" key="3">
    <source>
        <dbReference type="Proteomes" id="UP001152622"/>
    </source>
</evidence>
<accession>A0A9Q1JGB7</accession>
<dbReference type="AlphaFoldDB" id="A0A9Q1JGB7"/>
<sequence length="87" mass="9311">MRTAGGEDVMARVIVPRQSAPDMGGRARVGRRAQFTRGVDKARRAAPCGGSGCGAASRRASHSGEHRRVPRRLSKAALRQTSERLGE</sequence>
<keyword evidence="3" id="KW-1185">Reference proteome</keyword>
<protein>
    <submittedName>
        <fullName evidence="2">Uncharacterized protein</fullName>
    </submittedName>
</protein>
<feature type="region of interest" description="Disordered" evidence="1">
    <location>
        <begin position="37"/>
        <end position="87"/>
    </location>
</feature>
<proteinExistence type="predicted"/>
<dbReference type="EMBL" id="JAINUF010000001">
    <property type="protein sequence ID" value="KAJ8382617.1"/>
    <property type="molecule type" value="Genomic_DNA"/>
</dbReference>
<dbReference type="Proteomes" id="UP001152622">
    <property type="component" value="Chromosome 1"/>
</dbReference>
<gene>
    <name evidence="2" type="ORF">SKAU_G00033950</name>
</gene>
<organism evidence="2 3">
    <name type="scientific">Synaphobranchus kaupii</name>
    <name type="common">Kaup's arrowtooth eel</name>
    <dbReference type="NCBI Taxonomy" id="118154"/>
    <lineage>
        <taxon>Eukaryota</taxon>
        <taxon>Metazoa</taxon>
        <taxon>Chordata</taxon>
        <taxon>Craniata</taxon>
        <taxon>Vertebrata</taxon>
        <taxon>Euteleostomi</taxon>
        <taxon>Actinopterygii</taxon>
        <taxon>Neopterygii</taxon>
        <taxon>Teleostei</taxon>
        <taxon>Anguilliformes</taxon>
        <taxon>Synaphobranchidae</taxon>
        <taxon>Synaphobranchus</taxon>
    </lineage>
</organism>
<evidence type="ECO:0000313" key="2">
    <source>
        <dbReference type="EMBL" id="KAJ8382617.1"/>
    </source>
</evidence>
<reference evidence="2" key="1">
    <citation type="journal article" date="2023" name="Science">
        <title>Genome structures resolve the early diversification of teleost fishes.</title>
        <authorList>
            <person name="Parey E."/>
            <person name="Louis A."/>
            <person name="Montfort J."/>
            <person name="Bouchez O."/>
            <person name="Roques C."/>
            <person name="Iampietro C."/>
            <person name="Lluch J."/>
            <person name="Castinel A."/>
            <person name="Donnadieu C."/>
            <person name="Desvignes T."/>
            <person name="Floi Bucao C."/>
            <person name="Jouanno E."/>
            <person name="Wen M."/>
            <person name="Mejri S."/>
            <person name="Dirks R."/>
            <person name="Jansen H."/>
            <person name="Henkel C."/>
            <person name="Chen W.J."/>
            <person name="Zahm M."/>
            <person name="Cabau C."/>
            <person name="Klopp C."/>
            <person name="Thompson A.W."/>
            <person name="Robinson-Rechavi M."/>
            <person name="Braasch I."/>
            <person name="Lecointre G."/>
            <person name="Bobe J."/>
            <person name="Postlethwait J.H."/>
            <person name="Berthelot C."/>
            <person name="Roest Crollius H."/>
            <person name="Guiguen Y."/>
        </authorList>
    </citation>
    <scope>NUCLEOTIDE SEQUENCE</scope>
    <source>
        <strain evidence="2">WJC10195</strain>
    </source>
</reference>
<name>A0A9Q1JGB7_SYNKA</name>